<feature type="compositionally biased region" description="Basic residues" evidence="1">
    <location>
        <begin position="106"/>
        <end position="115"/>
    </location>
</feature>
<gene>
    <name evidence="2" type="ORF">NPIL_257811</name>
</gene>
<organism evidence="2 3">
    <name type="scientific">Nephila pilipes</name>
    <name type="common">Giant wood spider</name>
    <name type="synonym">Nephila maculata</name>
    <dbReference type="NCBI Taxonomy" id="299642"/>
    <lineage>
        <taxon>Eukaryota</taxon>
        <taxon>Metazoa</taxon>
        <taxon>Ecdysozoa</taxon>
        <taxon>Arthropoda</taxon>
        <taxon>Chelicerata</taxon>
        <taxon>Arachnida</taxon>
        <taxon>Araneae</taxon>
        <taxon>Araneomorphae</taxon>
        <taxon>Entelegynae</taxon>
        <taxon>Araneoidea</taxon>
        <taxon>Nephilidae</taxon>
        <taxon>Nephila</taxon>
    </lineage>
</organism>
<dbReference type="EMBL" id="BMAW01008039">
    <property type="protein sequence ID" value="GFT06577.1"/>
    <property type="molecule type" value="Genomic_DNA"/>
</dbReference>
<reference evidence="2" key="1">
    <citation type="submission" date="2020-08" db="EMBL/GenBank/DDBJ databases">
        <title>Multicomponent nature underlies the extraordinary mechanical properties of spider dragline silk.</title>
        <authorList>
            <person name="Kono N."/>
            <person name="Nakamura H."/>
            <person name="Mori M."/>
            <person name="Yoshida Y."/>
            <person name="Ohtoshi R."/>
            <person name="Malay A.D."/>
            <person name="Moran D.A.P."/>
            <person name="Tomita M."/>
            <person name="Numata K."/>
            <person name="Arakawa K."/>
        </authorList>
    </citation>
    <scope>NUCLEOTIDE SEQUENCE</scope>
</reference>
<evidence type="ECO:0000313" key="2">
    <source>
        <dbReference type="EMBL" id="GFT06577.1"/>
    </source>
</evidence>
<protein>
    <submittedName>
        <fullName evidence="2">Uncharacterized protein</fullName>
    </submittedName>
</protein>
<sequence length="166" mass="19445">MPGKKMVKRGLPTRFQELEKTLMEWVVDKKQQAHKNVLEEVQVAQEFESSRESSSAKIDFRRIQGGNLNKENSHLQIFRELAEEFTKDQEKSPTDAVDEEEATWRTARKKTRIPKGKTLQKETSFRTVEKSENRFSVELLRERERRCSETGPGRPPTEVTKETRHT</sequence>
<accession>A0A8X6NBX3</accession>
<dbReference type="Proteomes" id="UP000887013">
    <property type="component" value="Unassembled WGS sequence"/>
</dbReference>
<evidence type="ECO:0000256" key="1">
    <source>
        <dbReference type="SAM" id="MobiDB-lite"/>
    </source>
</evidence>
<proteinExistence type="predicted"/>
<name>A0A8X6NBX3_NEPPI</name>
<keyword evidence="3" id="KW-1185">Reference proteome</keyword>
<comment type="caution">
    <text evidence="2">The sequence shown here is derived from an EMBL/GenBank/DDBJ whole genome shotgun (WGS) entry which is preliminary data.</text>
</comment>
<feature type="region of interest" description="Disordered" evidence="1">
    <location>
        <begin position="85"/>
        <end position="125"/>
    </location>
</feature>
<evidence type="ECO:0000313" key="3">
    <source>
        <dbReference type="Proteomes" id="UP000887013"/>
    </source>
</evidence>
<dbReference type="AlphaFoldDB" id="A0A8X6NBX3"/>
<feature type="region of interest" description="Disordered" evidence="1">
    <location>
        <begin position="143"/>
        <end position="166"/>
    </location>
</feature>